<keyword evidence="2" id="KW-1185">Reference proteome</keyword>
<name>A0ACC1PMJ2_9PEZI</name>
<protein>
    <submittedName>
        <fullName evidence="1">Uncharacterized protein</fullName>
    </submittedName>
</protein>
<sequence length="386" mass="41332">MILTTALVLSALPLAFAQAGQAPYKRDIACTTKSIRKSWTDLTKGEKQNYIDADLCLMSLPPKSGIKGATSRWDELQYAHAAQARYVHNVGAFLPFHRYFVTVHEHLLRTECDYNGPLPYWDEPLDVGNITRSSLFTGEPSFGGNGVGSDNCIADGPFANITLHFKEDLNTTDYCIARSLNDFAFSGAARTNVDACLKHDTFVDAWRCLEGNPHNAGHGGVLGTMINILLSPGDPVFYLHHGYLDRLWWEWQSRNLSMRLTDVAGSNTPEFTFPPGGFPGNGTGPPFGGFPGGNGTGPPFGGFPGGNGTGPPFGGFPGGNGTGPPFGGGGGFVMPAPDKAFEDHFNDGGNVTTLSHTLWSAGIMENVTIADVMNGEEGFVCADYLL</sequence>
<accession>A0ACC1PMJ2</accession>
<dbReference type="EMBL" id="JAPDGR010000089">
    <property type="protein sequence ID" value="KAJ2996614.1"/>
    <property type="molecule type" value="Genomic_DNA"/>
</dbReference>
<comment type="caution">
    <text evidence="1">The sequence shown here is derived from an EMBL/GenBank/DDBJ whole genome shotgun (WGS) entry which is preliminary data.</text>
</comment>
<proteinExistence type="predicted"/>
<evidence type="ECO:0000313" key="2">
    <source>
        <dbReference type="Proteomes" id="UP001143856"/>
    </source>
</evidence>
<organism evidence="1 2">
    <name type="scientific">Xylaria curta</name>
    <dbReference type="NCBI Taxonomy" id="42375"/>
    <lineage>
        <taxon>Eukaryota</taxon>
        <taxon>Fungi</taxon>
        <taxon>Dikarya</taxon>
        <taxon>Ascomycota</taxon>
        <taxon>Pezizomycotina</taxon>
        <taxon>Sordariomycetes</taxon>
        <taxon>Xylariomycetidae</taxon>
        <taxon>Xylariales</taxon>
        <taxon>Xylariaceae</taxon>
        <taxon>Xylaria</taxon>
    </lineage>
</organism>
<evidence type="ECO:0000313" key="1">
    <source>
        <dbReference type="EMBL" id="KAJ2996614.1"/>
    </source>
</evidence>
<reference evidence="1" key="1">
    <citation type="submission" date="2022-10" db="EMBL/GenBank/DDBJ databases">
        <title>Genome Sequence of Xylaria curta.</title>
        <authorList>
            <person name="Buettner E."/>
        </authorList>
    </citation>
    <scope>NUCLEOTIDE SEQUENCE</scope>
    <source>
        <strain evidence="1">Babe10</strain>
    </source>
</reference>
<gene>
    <name evidence="1" type="ORF">NUW58_g917</name>
</gene>
<dbReference type="Proteomes" id="UP001143856">
    <property type="component" value="Unassembled WGS sequence"/>
</dbReference>